<dbReference type="InterPro" id="IPR027417">
    <property type="entry name" value="P-loop_NTPase"/>
</dbReference>
<dbReference type="GO" id="GO:0019319">
    <property type="term" value="P:hexose biosynthetic process"/>
    <property type="evidence" value="ECO:0007669"/>
    <property type="project" value="TreeGrafter"/>
</dbReference>
<gene>
    <name evidence="1" type="ORF">MGAL_10B079318</name>
</gene>
<protein>
    <recommendedName>
        <fullName evidence="3">Sulfotransferase domain-containing protein</fullName>
    </recommendedName>
</protein>
<dbReference type="Gene3D" id="3.40.50.300">
    <property type="entry name" value="P-loop containing nucleotide triphosphate hydrolases"/>
    <property type="match status" value="1"/>
</dbReference>
<dbReference type="Proteomes" id="UP000596742">
    <property type="component" value="Unassembled WGS sequence"/>
</dbReference>
<dbReference type="InterPro" id="IPR052654">
    <property type="entry name" value="CS_Sulfotransferase"/>
</dbReference>
<dbReference type="PANTHER" id="PTHR15723:SF0">
    <property type="entry name" value="CARBOHYDRATE SULFOTRANSFERASE 15"/>
    <property type="match status" value="1"/>
</dbReference>
<keyword evidence="2" id="KW-1185">Reference proteome</keyword>
<evidence type="ECO:0000313" key="2">
    <source>
        <dbReference type="Proteomes" id="UP000596742"/>
    </source>
</evidence>
<sequence length="147" mass="17559">MLIGIDKSGTTDLFSRITKHPEIKGNTGNQEKETKWWSWLRYGFWLRQNAKRRRQTFYEYISYFDSSAGHIRNTVNDQGYHNLITGDGTPMDMWDYRGWPQIPQNLNKSDPEILTPHLIRHLNPDMKFIIILRNPIDRYLDFRMLAI</sequence>
<dbReference type="OrthoDB" id="8068875at2759"/>
<dbReference type="PANTHER" id="PTHR15723">
    <property type="entry name" value="CARBOHYDRATE SULFOTRANSFERASE 15"/>
    <property type="match status" value="1"/>
</dbReference>
<comment type="caution">
    <text evidence="1">The sequence shown here is derived from an EMBL/GenBank/DDBJ whole genome shotgun (WGS) entry which is preliminary data.</text>
</comment>
<dbReference type="EMBL" id="UYJE01004492">
    <property type="protein sequence ID" value="VDI28441.1"/>
    <property type="molecule type" value="Genomic_DNA"/>
</dbReference>
<organism evidence="1 2">
    <name type="scientific">Mytilus galloprovincialis</name>
    <name type="common">Mediterranean mussel</name>
    <dbReference type="NCBI Taxonomy" id="29158"/>
    <lineage>
        <taxon>Eukaryota</taxon>
        <taxon>Metazoa</taxon>
        <taxon>Spiralia</taxon>
        <taxon>Lophotrochozoa</taxon>
        <taxon>Mollusca</taxon>
        <taxon>Bivalvia</taxon>
        <taxon>Autobranchia</taxon>
        <taxon>Pteriomorphia</taxon>
        <taxon>Mytilida</taxon>
        <taxon>Mytiloidea</taxon>
        <taxon>Mytilidae</taxon>
        <taxon>Mytilinae</taxon>
        <taxon>Mytilus</taxon>
    </lineage>
</organism>
<dbReference type="AlphaFoldDB" id="A0A8B6E5M0"/>
<name>A0A8B6E5M0_MYTGA</name>
<dbReference type="SUPFAM" id="SSF52540">
    <property type="entry name" value="P-loop containing nucleoside triphosphate hydrolases"/>
    <property type="match status" value="1"/>
</dbReference>
<dbReference type="GO" id="GO:0050659">
    <property type="term" value="F:N-acetylgalactosamine 4-sulfate 6-O-sulfotransferase activity"/>
    <property type="evidence" value="ECO:0007669"/>
    <property type="project" value="TreeGrafter"/>
</dbReference>
<proteinExistence type="predicted"/>
<reference evidence="1" key="1">
    <citation type="submission" date="2018-11" db="EMBL/GenBank/DDBJ databases">
        <authorList>
            <person name="Alioto T."/>
            <person name="Alioto T."/>
        </authorList>
    </citation>
    <scope>NUCLEOTIDE SEQUENCE</scope>
</reference>
<accession>A0A8B6E5M0</accession>
<evidence type="ECO:0008006" key="3">
    <source>
        <dbReference type="Google" id="ProtNLM"/>
    </source>
</evidence>
<evidence type="ECO:0000313" key="1">
    <source>
        <dbReference type="EMBL" id="VDI28441.1"/>
    </source>
</evidence>